<dbReference type="GO" id="GO:0008270">
    <property type="term" value="F:zinc ion binding"/>
    <property type="evidence" value="ECO:0007669"/>
    <property type="project" value="UniProtKB-UniRule"/>
</dbReference>
<dbReference type="InterPro" id="IPR017907">
    <property type="entry name" value="Znf_RING_CS"/>
</dbReference>
<dbReference type="PROSITE" id="PS50145">
    <property type="entry name" value="ZF_TRAF"/>
    <property type="match status" value="2"/>
</dbReference>
<dbReference type="InterPro" id="IPR049342">
    <property type="entry name" value="TRAF1-6_MATH_dom"/>
</dbReference>
<dbReference type="SUPFAM" id="SSF49599">
    <property type="entry name" value="TRAF domain-like"/>
    <property type="match status" value="3"/>
</dbReference>
<evidence type="ECO:0000256" key="13">
    <source>
        <dbReference type="ARBA" id="ARBA00022786"/>
    </source>
</evidence>
<dbReference type="GO" id="GO:0005938">
    <property type="term" value="C:cell cortex"/>
    <property type="evidence" value="ECO:0007669"/>
    <property type="project" value="UniProtKB-SubCell"/>
</dbReference>
<keyword evidence="12 18" id="KW-0863">Zinc-finger</keyword>
<evidence type="ECO:0000256" key="10">
    <source>
        <dbReference type="ARBA" id="ARBA00022723"/>
    </source>
</evidence>
<evidence type="ECO:0000256" key="12">
    <source>
        <dbReference type="ARBA" id="ARBA00022771"/>
    </source>
</evidence>
<dbReference type="InterPro" id="IPR027139">
    <property type="entry name" value="TRAF6_RING-HC"/>
</dbReference>
<feature type="zinc finger region" description="TRAF-type" evidence="18">
    <location>
        <begin position="206"/>
        <end position="260"/>
    </location>
</feature>
<comment type="function">
    <text evidence="16">E3 ubiquitin ligase that, together with UBE2N and UBE2V1, mediates the synthesis of 'Lys-63'-linked-polyubiquitin chains conjugated to proteins, such as IKBKG, IRAK1, AKT1 and AKT2. Also mediates ubiquitination of free/unanchored polyubiquitin chain that leads to MAP3K7 activation.</text>
</comment>
<dbReference type="UniPathway" id="UPA00143"/>
<comment type="catalytic activity">
    <reaction evidence="1 17">
        <text>S-ubiquitinyl-[E2 ubiquitin-conjugating enzyme]-L-cysteine + [acceptor protein]-L-lysine = [E2 ubiquitin-conjugating enzyme]-L-cysteine + N(6)-ubiquitinyl-[acceptor protein]-L-lysine.</text>
        <dbReference type="EC" id="2.3.2.27"/>
    </reaction>
</comment>
<evidence type="ECO:0000256" key="5">
    <source>
        <dbReference type="ARBA" id="ARBA00004906"/>
    </source>
</evidence>
<keyword evidence="7 17" id="KW-0963">Cytoplasm</keyword>
<feature type="coiled-coil region" evidence="19">
    <location>
        <begin position="324"/>
        <end position="379"/>
    </location>
</feature>
<feature type="domain" description="MATH" evidence="22">
    <location>
        <begin position="382"/>
        <end position="531"/>
    </location>
</feature>
<dbReference type="GO" id="GO:0005164">
    <property type="term" value="F:tumor necrosis factor receptor binding"/>
    <property type="evidence" value="ECO:0007669"/>
    <property type="project" value="UniProtKB-UniRule"/>
</dbReference>
<evidence type="ECO:0000256" key="3">
    <source>
        <dbReference type="ARBA" id="ARBA00004502"/>
    </source>
</evidence>
<evidence type="ECO:0000256" key="2">
    <source>
        <dbReference type="ARBA" id="ARBA00004123"/>
    </source>
</evidence>
<evidence type="ECO:0000256" key="4">
    <source>
        <dbReference type="ARBA" id="ARBA00004544"/>
    </source>
</evidence>
<keyword evidence="13" id="KW-0833">Ubl conjugation pathway</keyword>
<keyword evidence="19" id="KW-0175">Coiled coil</keyword>
<dbReference type="InterPro" id="IPR013083">
    <property type="entry name" value="Znf_RING/FYVE/PHD"/>
</dbReference>
<feature type="compositionally biased region" description="Polar residues" evidence="20">
    <location>
        <begin position="285"/>
        <end position="299"/>
    </location>
</feature>
<keyword evidence="9" id="KW-0808">Transferase</keyword>
<dbReference type="Pfam" id="PF21355">
    <property type="entry name" value="TRAF-mep_MATH"/>
    <property type="match status" value="1"/>
</dbReference>
<sequence>MSLVNSGASMEAWDSDDACCGAMASACALNTKEDVTSPSVETPGGNPSSLSMEETQGYDVEFDPPLESKYECPICLMALREPLQTPCGHRFCKACILKSIRDAGPKCPVDNDLLLENQLFPDNFAKREILSLTVKCPSEDCVSKMELRNLEHHLTACQFAGVECKLCQRSLQRSQLQRHIEEECPRRLVSCDNCLKEMAYEERLEHEQTCPLAYVTCEYCQTALARKQMADHYDMDCYKAPIPCTYCFFGCKEKMQRNELARHLQEFTQAHMRMMAQTLRSFSSSFPPTSNMASGSLDPNQFEPAPSYPVPPSMSSPHDSSQQVQSMKETIEQLEARLVIQDHQIRELIAKMETQTAVVTDLKHTVRALEEKLVEVEAQQYNGVFVWKISNFSAHLRSQEEERPVVIHSPGFYTGKPGYKLCLRMHLQSPSAPRCANYISLFVHTMQGEYDNLLHWPFQGTIRLSILDQSECSNIQDQEEIMDTKPDLLAFQRPTLPRNPKGFGYVTFMPIQALRQRMFIKNDTLLVRCVVTTQGELNSPRREGFHPRNSDGATL</sequence>
<keyword evidence="10 17" id="KW-0479">Metal-binding</keyword>
<evidence type="ECO:0000256" key="16">
    <source>
        <dbReference type="ARBA" id="ARBA00055773"/>
    </source>
</evidence>
<evidence type="ECO:0000256" key="7">
    <source>
        <dbReference type="ARBA" id="ARBA00022490"/>
    </source>
</evidence>
<dbReference type="Gene3D" id="2.60.210.10">
    <property type="entry name" value="Apoptosis, Tumor Necrosis Factor Receptor Associated Protein 2, Chain A"/>
    <property type="match status" value="1"/>
</dbReference>
<feature type="domain" description="TRAF-type" evidence="23">
    <location>
        <begin position="153"/>
        <end position="202"/>
    </location>
</feature>
<keyword evidence="8" id="KW-0551">Lipid droplet</keyword>
<evidence type="ECO:0000256" key="8">
    <source>
        <dbReference type="ARBA" id="ARBA00022677"/>
    </source>
</evidence>
<dbReference type="Gene3D" id="3.30.40.10">
    <property type="entry name" value="Zinc/RING finger domain, C3HC4 (zinc finger)"/>
    <property type="match status" value="3"/>
</dbReference>
<dbReference type="OrthoDB" id="6475149at2759"/>
<dbReference type="PROSITE" id="PS50089">
    <property type="entry name" value="ZF_RING_2"/>
    <property type="match status" value="1"/>
</dbReference>
<dbReference type="CDD" id="cd03776">
    <property type="entry name" value="MATH_TRAF6"/>
    <property type="match status" value="1"/>
</dbReference>
<evidence type="ECO:0000256" key="19">
    <source>
        <dbReference type="SAM" id="Coils"/>
    </source>
</evidence>
<evidence type="ECO:0000256" key="17">
    <source>
        <dbReference type="PIRNR" id="PIRNR015614"/>
    </source>
</evidence>
<comment type="similarity">
    <text evidence="6">Belongs to the TNF receptor-associated factor family. A subfamily.</text>
</comment>
<dbReference type="InterPro" id="IPR002083">
    <property type="entry name" value="MATH/TRAF_dom"/>
</dbReference>
<evidence type="ECO:0000256" key="9">
    <source>
        <dbReference type="ARBA" id="ARBA00022679"/>
    </source>
</evidence>
<dbReference type="Pfam" id="PF18048">
    <property type="entry name" value="TRAF6_Z2"/>
    <property type="match status" value="1"/>
</dbReference>
<keyword evidence="25" id="KW-1185">Reference proteome</keyword>
<dbReference type="Proteomes" id="UP000770717">
    <property type="component" value="Unassembled WGS sequence"/>
</dbReference>
<feature type="compositionally biased region" description="Polar residues" evidence="20">
    <location>
        <begin position="36"/>
        <end position="54"/>
    </location>
</feature>
<dbReference type="FunFam" id="3.30.40.10:FF:000211">
    <property type="entry name" value="TNF receptor-associated factor"/>
    <property type="match status" value="1"/>
</dbReference>
<comment type="subcellular location">
    <subcellularLocation>
        <location evidence="4">Cytoplasm</location>
        <location evidence="4">Cell cortex</location>
    </subcellularLocation>
    <subcellularLocation>
        <location evidence="3">Lipid droplet</location>
    </subcellularLocation>
    <subcellularLocation>
        <location evidence="2">Nucleus</location>
    </subcellularLocation>
</comment>
<dbReference type="GO" id="GO:0005634">
    <property type="term" value="C:nucleus"/>
    <property type="evidence" value="ECO:0007669"/>
    <property type="project" value="UniProtKB-SubCell"/>
</dbReference>
<name>A0A8J6EG38_ELECQ</name>
<dbReference type="GO" id="GO:0042981">
    <property type="term" value="P:regulation of apoptotic process"/>
    <property type="evidence" value="ECO:0007669"/>
    <property type="project" value="InterPro"/>
</dbReference>
<dbReference type="InterPro" id="IPR018957">
    <property type="entry name" value="Znf_C3HC4_RING-type"/>
</dbReference>
<evidence type="ECO:0000256" key="15">
    <source>
        <dbReference type="ARBA" id="ARBA00023242"/>
    </source>
</evidence>
<keyword evidence="14 17" id="KW-0862">Zinc</keyword>
<dbReference type="PROSITE" id="PS00518">
    <property type="entry name" value="ZF_RING_1"/>
    <property type="match status" value="1"/>
</dbReference>
<dbReference type="Pfam" id="PF02176">
    <property type="entry name" value="zf-TRAF"/>
    <property type="match status" value="1"/>
</dbReference>
<organism evidence="24 25">
    <name type="scientific">Eleutherodactylus coqui</name>
    <name type="common">Puerto Rican coqui</name>
    <dbReference type="NCBI Taxonomy" id="57060"/>
    <lineage>
        <taxon>Eukaryota</taxon>
        <taxon>Metazoa</taxon>
        <taxon>Chordata</taxon>
        <taxon>Craniata</taxon>
        <taxon>Vertebrata</taxon>
        <taxon>Euteleostomi</taxon>
        <taxon>Amphibia</taxon>
        <taxon>Batrachia</taxon>
        <taxon>Anura</taxon>
        <taxon>Neobatrachia</taxon>
        <taxon>Hyloidea</taxon>
        <taxon>Eleutherodactylidae</taxon>
        <taxon>Eleutherodactylinae</taxon>
        <taxon>Eleutherodactylus</taxon>
        <taxon>Eleutherodactylus</taxon>
    </lineage>
</organism>
<dbReference type="GO" id="GO:0005811">
    <property type="term" value="C:lipid droplet"/>
    <property type="evidence" value="ECO:0007669"/>
    <property type="project" value="UniProtKB-SubCell"/>
</dbReference>
<evidence type="ECO:0000256" key="18">
    <source>
        <dbReference type="PROSITE-ProRule" id="PRU00207"/>
    </source>
</evidence>
<dbReference type="AlphaFoldDB" id="A0A8J6EG38"/>
<evidence type="ECO:0000313" key="25">
    <source>
        <dbReference type="Proteomes" id="UP000770717"/>
    </source>
</evidence>
<feature type="region of interest" description="Disordered" evidence="20">
    <location>
        <begin position="285"/>
        <end position="322"/>
    </location>
</feature>
<comment type="caution">
    <text evidence="24">The sequence shown here is derived from an EMBL/GenBank/DDBJ whole genome shotgun (WGS) entry which is preliminary data.</text>
</comment>
<dbReference type="PANTHER" id="PTHR10131:SF152">
    <property type="entry name" value="TNF RECEPTOR-ASSOCIATED FACTOR 6"/>
    <property type="match status" value="1"/>
</dbReference>
<dbReference type="CDD" id="cd16643">
    <property type="entry name" value="mRING-HC-C3HC3D_TRAF6"/>
    <property type="match status" value="1"/>
</dbReference>
<accession>A0A8J6EG38</accession>
<keyword evidence="15" id="KW-0539">Nucleus</keyword>
<protein>
    <recommendedName>
        <fullName evidence="17">TNF receptor-associated factor</fullName>
        <ecNumber evidence="17">2.3.2.27</ecNumber>
    </recommendedName>
</protein>
<gene>
    <name evidence="24" type="ORF">GDO78_022298</name>
</gene>
<dbReference type="GO" id="GO:0043122">
    <property type="term" value="P:regulation of canonical NF-kappaB signal transduction"/>
    <property type="evidence" value="ECO:0007669"/>
    <property type="project" value="InterPro"/>
</dbReference>
<dbReference type="InterPro" id="IPR041310">
    <property type="entry name" value="TRAF6_Z2"/>
</dbReference>
<dbReference type="PIRSF" id="PIRSF015614">
    <property type="entry name" value="TRAF"/>
    <property type="match status" value="1"/>
</dbReference>
<evidence type="ECO:0000259" key="21">
    <source>
        <dbReference type="PROSITE" id="PS50089"/>
    </source>
</evidence>
<proteinExistence type="inferred from homology"/>
<evidence type="ECO:0000256" key="11">
    <source>
        <dbReference type="ARBA" id="ARBA00022737"/>
    </source>
</evidence>
<dbReference type="GO" id="GO:0031663">
    <property type="term" value="P:lipopolysaccharide-mediated signaling pathway"/>
    <property type="evidence" value="ECO:0007669"/>
    <property type="project" value="TreeGrafter"/>
</dbReference>
<dbReference type="InterPro" id="IPR008974">
    <property type="entry name" value="TRAF-like"/>
</dbReference>
<dbReference type="EC" id="2.3.2.27" evidence="17"/>
<dbReference type="EMBL" id="WNTK01000798">
    <property type="protein sequence ID" value="KAG9468633.1"/>
    <property type="molecule type" value="Genomic_DNA"/>
</dbReference>
<dbReference type="GO" id="GO:0061630">
    <property type="term" value="F:ubiquitin protein ligase activity"/>
    <property type="evidence" value="ECO:0007669"/>
    <property type="project" value="UniProtKB-EC"/>
</dbReference>
<dbReference type="GO" id="GO:0045087">
    <property type="term" value="P:innate immune response"/>
    <property type="evidence" value="ECO:0007669"/>
    <property type="project" value="TreeGrafter"/>
</dbReference>
<dbReference type="PANTHER" id="PTHR10131">
    <property type="entry name" value="TNF RECEPTOR ASSOCIATED FACTOR"/>
    <property type="match status" value="1"/>
</dbReference>
<evidence type="ECO:0000259" key="22">
    <source>
        <dbReference type="PROSITE" id="PS50144"/>
    </source>
</evidence>
<feature type="domain" description="TRAF-type" evidence="23">
    <location>
        <begin position="206"/>
        <end position="260"/>
    </location>
</feature>
<evidence type="ECO:0000256" key="6">
    <source>
        <dbReference type="ARBA" id="ARBA00006608"/>
    </source>
</evidence>
<feature type="region of interest" description="Disordered" evidence="20">
    <location>
        <begin position="35"/>
        <end position="54"/>
    </location>
</feature>
<dbReference type="SUPFAM" id="SSF57850">
    <property type="entry name" value="RING/U-box"/>
    <property type="match status" value="1"/>
</dbReference>
<feature type="zinc finger region" description="TRAF-type" evidence="18">
    <location>
        <begin position="153"/>
        <end position="202"/>
    </location>
</feature>
<feature type="domain" description="RING-type" evidence="21">
    <location>
        <begin position="72"/>
        <end position="111"/>
    </location>
</feature>
<dbReference type="InterPro" id="IPR001841">
    <property type="entry name" value="Znf_RING"/>
</dbReference>
<dbReference type="SMART" id="SM00061">
    <property type="entry name" value="MATH"/>
    <property type="match status" value="1"/>
</dbReference>
<dbReference type="GO" id="GO:0016567">
    <property type="term" value="P:protein ubiquitination"/>
    <property type="evidence" value="ECO:0007669"/>
    <property type="project" value="UniProtKB-UniPathway"/>
</dbReference>
<evidence type="ECO:0000256" key="14">
    <source>
        <dbReference type="ARBA" id="ARBA00022833"/>
    </source>
</evidence>
<dbReference type="InterPro" id="IPR037309">
    <property type="entry name" value="TRAF6_MATH"/>
</dbReference>
<keyword evidence="11" id="KW-0677">Repeat</keyword>
<comment type="pathway">
    <text evidence="5">Protein modification; protein ubiquitination.</text>
</comment>
<dbReference type="EMBL" id="WNTK01000798">
    <property type="protein sequence ID" value="KAG9468632.1"/>
    <property type="molecule type" value="Genomic_DNA"/>
</dbReference>
<dbReference type="FunFam" id="2.60.210.10:FF:000010">
    <property type="entry name" value="TNF receptor-associated factor"/>
    <property type="match status" value="1"/>
</dbReference>
<dbReference type="FunFam" id="3.30.40.10:FF:000179">
    <property type="entry name" value="TNF receptor-associated factor"/>
    <property type="match status" value="1"/>
</dbReference>
<reference evidence="24" key="1">
    <citation type="thesis" date="2020" institute="ProQuest LLC" country="789 East Eisenhower Parkway, Ann Arbor, MI, USA">
        <title>Comparative Genomics and Chromosome Evolution.</title>
        <authorList>
            <person name="Mudd A.B."/>
        </authorList>
    </citation>
    <scope>NUCLEOTIDE SEQUENCE</scope>
    <source>
        <strain evidence="24">HN-11 Male</strain>
        <tissue evidence="24">Kidney and liver</tissue>
    </source>
</reference>
<dbReference type="SMART" id="SM00184">
    <property type="entry name" value="RING"/>
    <property type="match status" value="1"/>
</dbReference>
<dbReference type="InterPro" id="IPR012227">
    <property type="entry name" value="TNF_rcpt-assoc_TRAF_met"/>
</dbReference>
<dbReference type="InterPro" id="IPR001293">
    <property type="entry name" value="Znf_TRAF"/>
</dbReference>
<evidence type="ECO:0000259" key="23">
    <source>
        <dbReference type="PROSITE" id="PS50145"/>
    </source>
</evidence>
<evidence type="ECO:0000313" key="24">
    <source>
        <dbReference type="EMBL" id="KAG9468632.1"/>
    </source>
</evidence>
<evidence type="ECO:0000256" key="1">
    <source>
        <dbReference type="ARBA" id="ARBA00000900"/>
    </source>
</evidence>
<dbReference type="PROSITE" id="PS50144">
    <property type="entry name" value="MATH"/>
    <property type="match status" value="1"/>
</dbReference>
<evidence type="ECO:0000256" key="20">
    <source>
        <dbReference type="SAM" id="MobiDB-lite"/>
    </source>
</evidence>
<dbReference type="Pfam" id="PF00097">
    <property type="entry name" value="zf-C3HC4"/>
    <property type="match status" value="1"/>
</dbReference>